<organism evidence="3">
    <name type="scientific">Arundo donax</name>
    <name type="common">Giant reed</name>
    <name type="synonym">Donax arundinaceus</name>
    <dbReference type="NCBI Taxonomy" id="35708"/>
    <lineage>
        <taxon>Eukaryota</taxon>
        <taxon>Viridiplantae</taxon>
        <taxon>Streptophyta</taxon>
        <taxon>Embryophyta</taxon>
        <taxon>Tracheophyta</taxon>
        <taxon>Spermatophyta</taxon>
        <taxon>Magnoliopsida</taxon>
        <taxon>Liliopsida</taxon>
        <taxon>Poales</taxon>
        <taxon>Poaceae</taxon>
        <taxon>PACMAD clade</taxon>
        <taxon>Arundinoideae</taxon>
        <taxon>Arundineae</taxon>
        <taxon>Arundo</taxon>
    </lineage>
</organism>
<accession>A0A0A9B2N0</accession>
<sequence length="81" mass="8874">MDARSLPILKAHAWACVAWSLQSIMAVAVSHVCNFAAAAANRQEREGHCTNDKSTGTARTSNNVHGRCNARKVKYVESEFK</sequence>
<proteinExistence type="predicted"/>
<reference evidence="3" key="1">
    <citation type="submission" date="2014-09" db="EMBL/GenBank/DDBJ databases">
        <authorList>
            <person name="Magalhaes I.L.F."/>
            <person name="Oliveira U."/>
            <person name="Santos F.R."/>
            <person name="Vidigal T.H.D.A."/>
            <person name="Brescovit A.D."/>
            <person name="Santos A.J."/>
        </authorList>
    </citation>
    <scope>NUCLEOTIDE SEQUENCE</scope>
    <source>
        <tissue evidence="3">Shoot tissue taken approximately 20 cm above the soil surface</tissue>
    </source>
</reference>
<evidence type="ECO:0000256" key="1">
    <source>
        <dbReference type="SAM" id="MobiDB-lite"/>
    </source>
</evidence>
<evidence type="ECO:0008006" key="4">
    <source>
        <dbReference type="Google" id="ProtNLM"/>
    </source>
</evidence>
<feature type="compositionally biased region" description="Polar residues" evidence="1">
    <location>
        <begin position="52"/>
        <end position="63"/>
    </location>
</feature>
<evidence type="ECO:0000256" key="2">
    <source>
        <dbReference type="SAM" id="SignalP"/>
    </source>
</evidence>
<dbReference type="AlphaFoldDB" id="A0A0A9B2N0"/>
<feature type="chain" id="PRO_5002062746" description="Secreted protein" evidence="2">
    <location>
        <begin position="27"/>
        <end position="81"/>
    </location>
</feature>
<keyword evidence="2" id="KW-0732">Signal</keyword>
<name>A0A0A9B2N0_ARUDO</name>
<feature type="region of interest" description="Disordered" evidence="1">
    <location>
        <begin position="44"/>
        <end position="63"/>
    </location>
</feature>
<reference evidence="3" key="2">
    <citation type="journal article" date="2015" name="Data Brief">
        <title>Shoot transcriptome of the giant reed, Arundo donax.</title>
        <authorList>
            <person name="Barrero R.A."/>
            <person name="Guerrero F.D."/>
            <person name="Moolhuijzen P."/>
            <person name="Goolsby J.A."/>
            <person name="Tidwell J."/>
            <person name="Bellgard S.E."/>
            <person name="Bellgard M.I."/>
        </authorList>
    </citation>
    <scope>NUCLEOTIDE SEQUENCE</scope>
    <source>
        <tissue evidence="3">Shoot tissue taken approximately 20 cm above the soil surface</tissue>
    </source>
</reference>
<feature type="signal peptide" evidence="2">
    <location>
        <begin position="1"/>
        <end position="26"/>
    </location>
</feature>
<evidence type="ECO:0000313" key="3">
    <source>
        <dbReference type="EMBL" id="JAD56408.1"/>
    </source>
</evidence>
<protein>
    <recommendedName>
        <fullName evidence="4">Secreted protein</fullName>
    </recommendedName>
</protein>
<dbReference type="EMBL" id="GBRH01241487">
    <property type="protein sequence ID" value="JAD56408.1"/>
    <property type="molecule type" value="Transcribed_RNA"/>
</dbReference>